<dbReference type="PANTHER" id="PTHR13309:SF0">
    <property type="entry name" value="FMR1-INTERACTING PROTEIN NUFIP1"/>
    <property type="match status" value="1"/>
</dbReference>
<dbReference type="RefSeq" id="XP_033399365.1">
    <property type="nucleotide sequence ID" value="XM_033541935.1"/>
</dbReference>
<feature type="compositionally biased region" description="Pro residues" evidence="1">
    <location>
        <begin position="1"/>
        <end position="15"/>
    </location>
</feature>
<evidence type="ECO:0000256" key="1">
    <source>
        <dbReference type="SAM" id="MobiDB-lite"/>
    </source>
</evidence>
<feature type="region of interest" description="Disordered" evidence="1">
    <location>
        <begin position="251"/>
        <end position="458"/>
    </location>
</feature>
<evidence type="ECO:0000313" key="4">
    <source>
        <dbReference type="Proteomes" id="UP000799438"/>
    </source>
</evidence>
<name>A0A6A6BJT9_9PEZI</name>
<feature type="compositionally biased region" description="Basic and acidic residues" evidence="1">
    <location>
        <begin position="420"/>
        <end position="449"/>
    </location>
</feature>
<organism evidence="3 4">
    <name type="scientific">Aplosporella prunicola CBS 121167</name>
    <dbReference type="NCBI Taxonomy" id="1176127"/>
    <lineage>
        <taxon>Eukaryota</taxon>
        <taxon>Fungi</taxon>
        <taxon>Dikarya</taxon>
        <taxon>Ascomycota</taxon>
        <taxon>Pezizomycotina</taxon>
        <taxon>Dothideomycetes</taxon>
        <taxon>Dothideomycetes incertae sedis</taxon>
        <taxon>Botryosphaeriales</taxon>
        <taxon>Aplosporellaceae</taxon>
        <taxon>Aplosporella</taxon>
    </lineage>
</organism>
<dbReference type="OrthoDB" id="273070at2759"/>
<feature type="region of interest" description="Disordered" evidence="1">
    <location>
        <begin position="1"/>
        <end position="75"/>
    </location>
</feature>
<dbReference type="GO" id="GO:0005634">
    <property type="term" value="C:nucleus"/>
    <property type="evidence" value="ECO:0007669"/>
    <property type="project" value="TreeGrafter"/>
</dbReference>
<feature type="domain" description="FMR1-interacting protein 1 conserved" evidence="2">
    <location>
        <begin position="233"/>
        <end position="274"/>
    </location>
</feature>
<keyword evidence="4" id="KW-1185">Reference proteome</keyword>
<evidence type="ECO:0000259" key="2">
    <source>
        <dbReference type="Pfam" id="PF10453"/>
    </source>
</evidence>
<dbReference type="GO" id="GO:0000492">
    <property type="term" value="P:box C/D snoRNP assembly"/>
    <property type="evidence" value="ECO:0007669"/>
    <property type="project" value="TreeGrafter"/>
</dbReference>
<proteinExistence type="predicted"/>
<accession>A0A6A6BJT9</accession>
<feature type="compositionally biased region" description="Polar residues" evidence="1">
    <location>
        <begin position="120"/>
        <end position="139"/>
    </location>
</feature>
<feature type="compositionally biased region" description="Low complexity" evidence="1">
    <location>
        <begin position="98"/>
        <end position="119"/>
    </location>
</feature>
<feature type="compositionally biased region" description="Basic and acidic residues" evidence="1">
    <location>
        <begin position="259"/>
        <end position="348"/>
    </location>
</feature>
<sequence>MSGFTFPPPPPPPPKAAAQDGSPGNPYSSQSGAYGQRGGRGGGERGRGRGRGRGANNRGAFSRGGGHSQGAQQFRAPVLPAGGYINPAFAQQQWNSSMYSNGANTSSSSSQPWSFQSPSMPMNASHVSENLNAGSSRTPNRGRGFLNSSSQRPTNKPKPQAAPAVPSFGFALPSQPGATTAEVNDSGHKNKKRKFNQLGLTPRSDVREDSEDDVDEEAKAAAAGGVLQFEYKGRSATLKSAAEVAAWIEERKKRFPTKARVEEKRKQDDEAREAKRLAQEQAAAERKAKFGDKAEPGKKRKDDEKTKKAMSKIEKLRMKLAKAEAKAERAAAKPNETRKAEPDNKIDAEAVSAPPSNPPKLNLGINYESDEDEDRGASDAESSVVSSSSEEPSSDSDELSSSDSEDEEESDSDAPPDEESSSKRPIRVEPPKRKPVQQEKLPRSARKEVAAGPKRTMSLHDRLVEQERHKEAELALQAIKFLGEKGFFKE</sequence>
<dbReference type="GO" id="GO:0003723">
    <property type="term" value="F:RNA binding"/>
    <property type="evidence" value="ECO:0007669"/>
    <property type="project" value="InterPro"/>
</dbReference>
<dbReference type="PANTHER" id="PTHR13309">
    <property type="entry name" value="NUCLEAR FRAGILE X MENTAL RETARDATION PROTEIN INTERACTING PROTEIN 1"/>
    <property type="match status" value="1"/>
</dbReference>
<gene>
    <name evidence="3" type="ORF">K452DRAFT_296654</name>
</gene>
<dbReference type="AlphaFoldDB" id="A0A6A6BJT9"/>
<dbReference type="Pfam" id="PF10453">
    <property type="entry name" value="NUFIP1"/>
    <property type="match status" value="1"/>
</dbReference>
<dbReference type="Proteomes" id="UP000799438">
    <property type="component" value="Unassembled WGS sequence"/>
</dbReference>
<protein>
    <recommendedName>
        <fullName evidence="2">FMR1-interacting protein 1 conserved domain-containing protein</fullName>
    </recommendedName>
</protein>
<dbReference type="InterPro" id="IPR039136">
    <property type="entry name" value="NUFIP1-like"/>
</dbReference>
<dbReference type="GeneID" id="54299432"/>
<feature type="compositionally biased region" description="Low complexity" evidence="1">
    <location>
        <begin position="379"/>
        <end position="391"/>
    </location>
</feature>
<dbReference type="InterPro" id="IPR019496">
    <property type="entry name" value="NUFIP1_cons_dom"/>
</dbReference>
<dbReference type="EMBL" id="ML995481">
    <property type="protein sequence ID" value="KAF2143653.1"/>
    <property type="molecule type" value="Genomic_DNA"/>
</dbReference>
<feature type="compositionally biased region" description="Acidic residues" evidence="1">
    <location>
        <begin position="392"/>
        <end position="419"/>
    </location>
</feature>
<feature type="region of interest" description="Disordered" evidence="1">
    <location>
        <begin position="98"/>
        <end position="217"/>
    </location>
</feature>
<reference evidence="3" key="1">
    <citation type="journal article" date="2020" name="Stud. Mycol.">
        <title>101 Dothideomycetes genomes: a test case for predicting lifestyles and emergence of pathogens.</title>
        <authorList>
            <person name="Haridas S."/>
            <person name="Albert R."/>
            <person name="Binder M."/>
            <person name="Bloem J."/>
            <person name="Labutti K."/>
            <person name="Salamov A."/>
            <person name="Andreopoulos B."/>
            <person name="Baker S."/>
            <person name="Barry K."/>
            <person name="Bills G."/>
            <person name="Bluhm B."/>
            <person name="Cannon C."/>
            <person name="Castanera R."/>
            <person name="Culley D."/>
            <person name="Daum C."/>
            <person name="Ezra D."/>
            <person name="Gonzalez J."/>
            <person name="Henrissat B."/>
            <person name="Kuo A."/>
            <person name="Liang C."/>
            <person name="Lipzen A."/>
            <person name="Lutzoni F."/>
            <person name="Magnuson J."/>
            <person name="Mondo S."/>
            <person name="Nolan M."/>
            <person name="Ohm R."/>
            <person name="Pangilinan J."/>
            <person name="Park H.-J."/>
            <person name="Ramirez L."/>
            <person name="Alfaro M."/>
            <person name="Sun H."/>
            <person name="Tritt A."/>
            <person name="Yoshinaga Y."/>
            <person name="Zwiers L.-H."/>
            <person name="Turgeon B."/>
            <person name="Goodwin S."/>
            <person name="Spatafora J."/>
            <person name="Crous P."/>
            <person name="Grigoriev I."/>
        </authorList>
    </citation>
    <scope>NUCLEOTIDE SEQUENCE</scope>
    <source>
        <strain evidence="3">CBS 121167</strain>
    </source>
</reference>
<evidence type="ECO:0000313" key="3">
    <source>
        <dbReference type="EMBL" id="KAF2143653.1"/>
    </source>
</evidence>